<keyword evidence="1 3" id="KW-0808">Transferase</keyword>
<evidence type="ECO:0000313" key="3">
    <source>
        <dbReference type="EMBL" id="RGB76297.1"/>
    </source>
</evidence>
<dbReference type="SUPFAM" id="SSF53756">
    <property type="entry name" value="UDP-Glycosyltransferase/glycogen phosphorylase"/>
    <property type="match status" value="1"/>
</dbReference>
<dbReference type="GO" id="GO:0016757">
    <property type="term" value="F:glycosyltransferase activity"/>
    <property type="evidence" value="ECO:0007669"/>
    <property type="project" value="TreeGrafter"/>
</dbReference>
<dbReference type="AlphaFoldDB" id="A0A3E2TI17"/>
<feature type="domain" description="Glycosyl transferase family 1" evidence="2">
    <location>
        <begin position="144"/>
        <end position="236"/>
    </location>
</feature>
<dbReference type="EMBL" id="QVEP01000040">
    <property type="protein sequence ID" value="RGB76297.1"/>
    <property type="molecule type" value="Genomic_DNA"/>
</dbReference>
<protein>
    <submittedName>
        <fullName evidence="3">Glycosyltransferase</fullName>
    </submittedName>
</protein>
<evidence type="ECO:0000256" key="1">
    <source>
        <dbReference type="ARBA" id="ARBA00022679"/>
    </source>
</evidence>
<dbReference type="GO" id="GO:0009103">
    <property type="term" value="P:lipopolysaccharide biosynthetic process"/>
    <property type="evidence" value="ECO:0007669"/>
    <property type="project" value="TreeGrafter"/>
</dbReference>
<organism evidence="3 4">
    <name type="scientific">Coprococcus catus</name>
    <dbReference type="NCBI Taxonomy" id="116085"/>
    <lineage>
        <taxon>Bacteria</taxon>
        <taxon>Bacillati</taxon>
        <taxon>Bacillota</taxon>
        <taxon>Clostridia</taxon>
        <taxon>Lachnospirales</taxon>
        <taxon>Lachnospiraceae</taxon>
        <taxon>Coprococcus</taxon>
    </lineage>
</organism>
<dbReference type="PANTHER" id="PTHR46401">
    <property type="entry name" value="GLYCOSYLTRANSFERASE WBBK-RELATED"/>
    <property type="match status" value="1"/>
</dbReference>
<dbReference type="Pfam" id="PF00534">
    <property type="entry name" value="Glycos_transf_1"/>
    <property type="match status" value="1"/>
</dbReference>
<dbReference type="InterPro" id="IPR001296">
    <property type="entry name" value="Glyco_trans_1"/>
</dbReference>
<reference evidence="3 4" key="1">
    <citation type="submission" date="2018-08" db="EMBL/GenBank/DDBJ databases">
        <title>A genome reference for cultivated species of the human gut microbiota.</title>
        <authorList>
            <person name="Zou Y."/>
            <person name="Xue W."/>
            <person name="Luo G."/>
        </authorList>
    </citation>
    <scope>NUCLEOTIDE SEQUENCE [LARGE SCALE GENOMIC DNA]</scope>
    <source>
        <strain evidence="3 4">AF45-17</strain>
    </source>
</reference>
<dbReference type="PANTHER" id="PTHR46401:SF2">
    <property type="entry name" value="GLYCOSYLTRANSFERASE WBBK-RELATED"/>
    <property type="match status" value="1"/>
</dbReference>
<sequence>MIKTAIESNGYEVVPMKSLFGSHSLAKEVQVITLNWFDAVPDYPMPKLLPYLVRNIARIYYFKANHIKIIHTFHNMLPHDTKHPVLSSYIIKFMCNHADRVAVLCDYSKTALKLYMTDEDIAQKVRVVYHPTYDGIYPTSEVNIPELSSDSNKMHILFVGNIRPYKNIEMILKIAEDYKEKDVEFTIAGKPISEEYATQIRKLGVKAGNVNLIPRFIKDEEMTSLYQWADIVFLPLSEKSSLNSGSAMLSITFKKTLVATLVGTLMDFPQDSMFTYRYDNEEEHYHAASVAFERAFQTWQSNHSNLRDMGEQLYLYAQKKFSLPEVAKRYGLIYSELEN</sequence>
<comment type="caution">
    <text evidence="3">The sequence shown here is derived from an EMBL/GenBank/DDBJ whole genome shotgun (WGS) entry which is preliminary data.</text>
</comment>
<dbReference type="Proteomes" id="UP000260773">
    <property type="component" value="Unassembled WGS sequence"/>
</dbReference>
<gene>
    <name evidence="3" type="ORF">DW070_13230</name>
</gene>
<proteinExistence type="predicted"/>
<name>A0A3E2TI17_9FIRM</name>
<accession>A0A3E2TI17</accession>
<evidence type="ECO:0000259" key="2">
    <source>
        <dbReference type="Pfam" id="PF00534"/>
    </source>
</evidence>
<dbReference type="Gene3D" id="3.40.50.2000">
    <property type="entry name" value="Glycogen Phosphorylase B"/>
    <property type="match status" value="2"/>
</dbReference>
<evidence type="ECO:0000313" key="4">
    <source>
        <dbReference type="Proteomes" id="UP000260773"/>
    </source>
</evidence>